<organism evidence="1 2">
    <name type="scientific">Colletotrichum scovillei</name>
    <dbReference type="NCBI Taxonomy" id="1209932"/>
    <lineage>
        <taxon>Eukaryota</taxon>
        <taxon>Fungi</taxon>
        <taxon>Dikarya</taxon>
        <taxon>Ascomycota</taxon>
        <taxon>Pezizomycotina</taxon>
        <taxon>Sordariomycetes</taxon>
        <taxon>Hypocreomycetidae</taxon>
        <taxon>Glomerellales</taxon>
        <taxon>Glomerellaceae</taxon>
        <taxon>Colletotrichum</taxon>
        <taxon>Colletotrichum acutatum species complex</taxon>
    </lineage>
</organism>
<dbReference type="EMBL" id="JAESDN010000021">
    <property type="protein sequence ID" value="KAG7040603.1"/>
    <property type="molecule type" value="Genomic_DNA"/>
</dbReference>
<protein>
    <submittedName>
        <fullName evidence="1">Uncharacterized protein</fullName>
    </submittedName>
</protein>
<proteinExistence type="predicted"/>
<evidence type="ECO:0000313" key="2">
    <source>
        <dbReference type="Proteomes" id="UP000699042"/>
    </source>
</evidence>
<gene>
    <name evidence="1" type="ORF">JMJ77_013600</name>
</gene>
<keyword evidence="2" id="KW-1185">Reference proteome</keyword>
<dbReference type="AlphaFoldDB" id="A0A9P7U5U4"/>
<dbReference type="Proteomes" id="UP000699042">
    <property type="component" value="Unassembled WGS sequence"/>
</dbReference>
<reference evidence="1" key="1">
    <citation type="submission" date="2021-05" db="EMBL/GenBank/DDBJ databases">
        <title>Comparative genomics of three Colletotrichum scovillei strains and genetic complementation revealed genes involved fungal growth and virulence on chili pepper.</title>
        <authorList>
            <person name="Hsieh D.-K."/>
            <person name="Chuang S.-C."/>
            <person name="Chen C.-Y."/>
            <person name="Chao Y.-T."/>
            <person name="Lu M.-Y.J."/>
            <person name="Lee M.-H."/>
            <person name="Shih M.-C."/>
        </authorList>
    </citation>
    <scope>NUCLEOTIDE SEQUENCE</scope>
    <source>
        <strain evidence="1">Coll-153</strain>
    </source>
</reference>
<comment type="caution">
    <text evidence="1">The sequence shown here is derived from an EMBL/GenBank/DDBJ whole genome shotgun (WGS) entry which is preliminary data.</text>
</comment>
<accession>A0A9P7U5U4</accession>
<evidence type="ECO:0000313" key="1">
    <source>
        <dbReference type="EMBL" id="KAG7040603.1"/>
    </source>
</evidence>
<name>A0A9P7U5U4_9PEZI</name>
<sequence length="162" mass="18657">MSSPYSQSSSLPHDTTLTGCLEGLSAGMSSIPFADAFTYHLRHHLQVTEQNAIAFNSTLFQFSLSLMELQRTHQKMRDDEQKHAMAMRDCEEKHSQLAQDYGNLYLRFCRSLDNEERLQRQLMDLQREMDMKEDVINYLVQSAEGIERDIVSTEDTQRSASA</sequence>